<keyword evidence="1" id="KW-1133">Transmembrane helix</keyword>
<evidence type="ECO:0000313" key="4">
    <source>
        <dbReference type="Proteomes" id="UP000031876"/>
    </source>
</evidence>
<protein>
    <submittedName>
        <fullName evidence="2">Membrane protein</fullName>
    </submittedName>
</protein>
<feature type="transmembrane region" description="Helical" evidence="1">
    <location>
        <begin position="134"/>
        <end position="152"/>
    </location>
</feature>
<reference evidence="3 5" key="2">
    <citation type="submission" date="2020-05" db="EMBL/GenBank/DDBJ databases">
        <title>FDA dAtabase for Regulatory Grade micrObial Sequences (FDA-ARGOS): Supporting development and validation of Infectious Disease Dx tests.</title>
        <authorList>
            <person name="Nelson B."/>
            <person name="Plummer A."/>
            <person name="Tallon L."/>
            <person name="Sadzewicz L."/>
            <person name="Zhao X."/>
            <person name="Vavikolanu K."/>
            <person name="Mehta A."/>
            <person name="Aluvathingal J."/>
            <person name="Nadendla S."/>
            <person name="Myers T."/>
            <person name="Yan Y."/>
            <person name="Sichtig H."/>
        </authorList>
    </citation>
    <scope>NUCLEOTIDE SEQUENCE [LARGE SCALE GENOMIC DNA]</scope>
    <source>
        <strain evidence="3 5">FDAARGOS_795</strain>
    </source>
</reference>
<dbReference type="KEGG" id="btw:BF38_3781"/>
<dbReference type="AlphaFoldDB" id="A0A0B5NEK8"/>
<keyword evidence="1" id="KW-0472">Membrane</keyword>
<feature type="transmembrane region" description="Helical" evidence="1">
    <location>
        <begin position="188"/>
        <end position="207"/>
    </location>
</feature>
<proteinExistence type="predicted"/>
<feature type="transmembrane region" description="Helical" evidence="1">
    <location>
        <begin position="69"/>
        <end position="91"/>
    </location>
</feature>
<evidence type="ECO:0000313" key="2">
    <source>
        <dbReference type="EMBL" id="AJG76184.1"/>
    </source>
</evidence>
<dbReference type="Proteomes" id="UP000501107">
    <property type="component" value="Chromosome"/>
</dbReference>
<organism evidence="3 5">
    <name type="scientific">Bacillus thuringiensis</name>
    <dbReference type="NCBI Taxonomy" id="1428"/>
    <lineage>
        <taxon>Bacteria</taxon>
        <taxon>Bacillati</taxon>
        <taxon>Bacillota</taxon>
        <taxon>Bacilli</taxon>
        <taxon>Bacillales</taxon>
        <taxon>Bacillaceae</taxon>
        <taxon>Bacillus</taxon>
        <taxon>Bacillus cereus group</taxon>
    </lineage>
</organism>
<dbReference type="Proteomes" id="UP000031876">
    <property type="component" value="Chromosome"/>
</dbReference>
<dbReference type="Pfam" id="PF20128">
    <property type="entry name" value="DUF6518"/>
    <property type="match status" value="1"/>
</dbReference>
<dbReference type="EMBL" id="CP009335">
    <property type="protein sequence ID" value="AJG76184.1"/>
    <property type="molecule type" value="Genomic_DNA"/>
</dbReference>
<evidence type="ECO:0000313" key="5">
    <source>
        <dbReference type="Proteomes" id="UP000501107"/>
    </source>
</evidence>
<name>A0A0B5NEK8_BACTU</name>
<feature type="transmembrane region" description="Helical" evidence="1">
    <location>
        <begin position="158"/>
        <end position="176"/>
    </location>
</feature>
<feature type="transmembrane region" description="Helical" evidence="1">
    <location>
        <begin position="97"/>
        <end position="122"/>
    </location>
</feature>
<gene>
    <name evidence="2" type="ORF">BF38_3781</name>
    <name evidence="3" type="ORF">FOC89_26650</name>
</gene>
<sequence>MDRTLKITKFNMFLRVFLIPIIVGIIVGILTKLGQGILPGNWHSLANLGSVWLVPSFFVASLSYSKRTAMLSGILALLGMVLGYYGYAIVIKNVAHSIYFISVWIVCACIGGTIFGIAGFLWKDTTNPLHKFGSALLSGVFVTDGLHILLNFEDYSHMLPVGYTEVIVGIILILVLERSNAYRVSSFLMMIPITILGLIGYKLLSLFT</sequence>
<evidence type="ECO:0000313" key="3">
    <source>
        <dbReference type="EMBL" id="QKH27367.1"/>
    </source>
</evidence>
<evidence type="ECO:0000256" key="1">
    <source>
        <dbReference type="SAM" id="Phobius"/>
    </source>
</evidence>
<feature type="transmembrane region" description="Helical" evidence="1">
    <location>
        <begin position="42"/>
        <end position="62"/>
    </location>
</feature>
<keyword evidence="1" id="KW-0812">Transmembrane</keyword>
<reference evidence="2 4" key="1">
    <citation type="journal article" date="2015" name="Genome Announc.">
        <title>Complete genome sequences for 35 biothreat assay-relevant bacillus species.</title>
        <authorList>
            <person name="Johnson S.L."/>
            <person name="Daligault H.E."/>
            <person name="Davenport K.W."/>
            <person name="Jaissle J."/>
            <person name="Frey K.G."/>
            <person name="Ladner J.T."/>
            <person name="Broomall S.M."/>
            <person name="Bishop-Lilly K.A."/>
            <person name="Bruce D.C."/>
            <person name="Gibbons H.S."/>
            <person name="Coyne S.R."/>
            <person name="Lo C.C."/>
            <person name="Meincke L."/>
            <person name="Munk A.C."/>
            <person name="Koroleva G.I."/>
            <person name="Rosenzweig C.N."/>
            <person name="Palacios G.F."/>
            <person name="Redden C.L."/>
            <person name="Minogue T.D."/>
            <person name="Chain P.S."/>
        </authorList>
    </citation>
    <scope>NUCLEOTIDE SEQUENCE [LARGE SCALE GENOMIC DNA]</scope>
    <source>
        <strain evidence="2 4">HD1011</strain>
    </source>
</reference>
<accession>A0A0B5NEK8</accession>
<dbReference type="EMBL" id="CP053980">
    <property type="protein sequence ID" value="QKH27367.1"/>
    <property type="molecule type" value="Genomic_DNA"/>
</dbReference>
<dbReference type="InterPro" id="IPR045393">
    <property type="entry name" value="DUF6518"/>
</dbReference>
<feature type="transmembrane region" description="Helical" evidence="1">
    <location>
        <begin position="12"/>
        <end position="30"/>
    </location>
</feature>
<dbReference type="RefSeq" id="WP_000376258.1">
    <property type="nucleotide sequence ID" value="NZ_CP009335.1"/>
</dbReference>